<dbReference type="InterPro" id="IPR038713">
    <property type="entry name" value="Terminase_Gp1_N_sf"/>
</dbReference>
<dbReference type="Pfam" id="PF03592">
    <property type="entry name" value="Terminase_2"/>
    <property type="match status" value="1"/>
</dbReference>
<dbReference type="Gene3D" id="1.10.10.1400">
    <property type="entry name" value="Terminase, small subunit, N-terminal DNA-binding domain, HTH motif"/>
    <property type="match status" value="1"/>
</dbReference>
<gene>
    <name evidence="1" type="ORF">cd2_001</name>
</gene>
<organism evidence="1 2">
    <name type="scientific">Carnobacterium phage cd2</name>
    <dbReference type="NCBI Taxonomy" id="2849244"/>
    <lineage>
        <taxon>Viruses</taxon>
        <taxon>Duplodnaviria</taxon>
        <taxon>Heunggongvirae</taxon>
        <taxon>Uroviricota</taxon>
        <taxon>Caudoviricetes</taxon>
        <taxon>Carnodivirus</taxon>
        <taxon>Carnodivirus cd2-like</taxon>
    </lineage>
</organism>
<proteinExistence type="predicted"/>
<dbReference type="Proteomes" id="UP000827445">
    <property type="component" value="Segment"/>
</dbReference>
<protein>
    <submittedName>
        <fullName evidence="1">Terminase small subunit</fullName>
    </submittedName>
</protein>
<dbReference type="GO" id="GO:0051276">
    <property type="term" value="P:chromosome organization"/>
    <property type="evidence" value="ECO:0007669"/>
    <property type="project" value="InterPro"/>
</dbReference>
<dbReference type="InterPro" id="IPR005335">
    <property type="entry name" value="Terminase_ssu"/>
</dbReference>
<keyword evidence="2" id="KW-1185">Reference proteome</keyword>
<sequence length="205" mass="22825">MAVGNILSKQSNMQRLDAVRPRKADPTEYDGTDLTTLKPKMKAFARAYMSCWNGAQACREVGYNESGASRLLARPDIIAYMKMLAEVNEDENIASAKEVLEFATALLRQELTEEAVTKDGDTITKGTDLKDAVSAMNFLGKFHGIQKDVVEVKNEYNIVVDIDESFKGLVEAEEVEGEDTDEPYVEADFTEVELDEGDESFLDVY</sequence>
<evidence type="ECO:0000313" key="2">
    <source>
        <dbReference type="Proteomes" id="UP000827445"/>
    </source>
</evidence>
<reference evidence="1 2" key="1">
    <citation type="journal article" date="2021" name="Microbiol. Resour. Announc.">
        <title>Genome Sequences of Bacteriophages cd2, cd3, and cd4, which Specifically Target Carnobacterium divergens.</title>
        <authorList>
            <person name="Zhang P."/>
            <person name="Britton A.P."/>
            <person name="Visser K.A."/>
            <person name="Welke C.A."/>
            <person name="Wassink H."/>
            <person name="Prins E."/>
            <person name="Yang X."/>
            <person name="Martin-Visscher L.A."/>
        </authorList>
    </citation>
    <scope>NUCLEOTIDE SEQUENCE [LARGE SCALE GENOMIC DNA]</scope>
    <source>
        <strain evidence="2">cd2</strain>
    </source>
</reference>
<name>A0AAE7SN96_9CAUD</name>
<evidence type="ECO:0000313" key="1">
    <source>
        <dbReference type="EMBL" id="QXP45127.1"/>
    </source>
</evidence>
<dbReference type="Gene3D" id="6.10.140.2160">
    <property type="match status" value="1"/>
</dbReference>
<dbReference type="EMBL" id="MZ398135">
    <property type="protein sequence ID" value="QXP45127.1"/>
    <property type="molecule type" value="Genomic_DNA"/>
</dbReference>
<accession>A0AAE7SN96</accession>